<proteinExistence type="predicted"/>
<sequence>MSRNKSRYAVLGMLSLKPMSGYDIKKNLEKGVANFWSEGFAQIYPILKQFVEEGLATCHTESQEGRPKRNIYTITEAGRNELVNWLSEPAGIYPMRIELLLKLFFAHNTDPEVSIRHVEQFQAAMQKKHEGYLEEEK</sequence>
<dbReference type="AlphaFoldDB" id="A0A2U1JSG4"/>
<dbReference type="EMBL" id="QCZG01000046">
    <property type="protein sequence ID" value="PWA07813.1"/>
    <property type="molecule type" value="Genomic_DNA"/>
</dbReference>
<dbReference type="Proteomes" id="UP000245998">
    <property type="component" value="Unassembled WGS sequence"/>
</dbReference>
<organism evidence="3 4">
    <name type="scientific">Pueribacillus theae</name>
    <dbReference type="NCBI Taxonomy" id="2171751"/>
    <lineage>
        <taxon>Bacteria</taxon>
        <taxon>Bacillati</taxon>
        <taxon>Bacillota</taxon>
        <taxon>Bacilli</taxon>
        <taxon>Bacillales</taxon>
        <taxon>Bacillaceae</taxon>
        <taxon>Pueribacillus</taxon>
    </lineage>
</organism>
<dbReference type="Pfam" id="PF10400">
    <property type="entry name" value="Vir_act_alpha_C"/>
    <property type="match status" value="1"/>
</dbReference>
<accession>A0A2U1JSG4</accession>
<dbReference type="InterPro" id="IPR036390">
    <property type="entry name" value="WH_DNA-bd_sf"/>
</dbReference>
<dbReference type="InterPro" id="IPR036388">
    <property type="entry name" value="WH-like_DNA-bd_sf"/>
</dbReference>
<name>A0A2U1JSG4_9BACI</name>
<dbReference type="OrthoDB" id="9783723at2"/>
<dbReference type="SUPFAM" id="SSF46785">
    <property type="entry name" value="Winged helix' DNA-binding domain"/>
    <property type="match status" value="1"/>
</dbReference>
<evidence type="ECO:0000259" key="2">
    <source>
        <dbReference type="Pfam" id="PF10400"/>
    </source>
</evidence>
<evidence type="ECO:0000259" key="1">
    <source>
        <dbReference type="Pfam" id="PF03551"/>
    </source>
</evidence>
<feature type="domain" description="Transcription regulator PadR N-terminal" evidence="1">
    <location>
        <begin position="10"/>
        <end position="82"/>
    </location>
</feature>
<evidence type="ECO:0000313" key="3">
    <source>
        <dbReference type="EMBL" id="PWA07813.1"/>
    </source>
</evidence>
<reference evidence="3 4" key="1">
    <citation type="submission" date="2018-04" db="EMBL/GenBank/DDBJ databases">
        <title>Camelliibacillus theae gen. nov., sp. nov., isolated from Pu'er tea.</title>
        <authorList>
            <person name="Niu L."/>
        </authorList>
    </citation>
    <scope>NUCLEOTIDE SEQUENCE [LARGE SCALE GENOMIC DNA]</scope>
    <source>
        <strain evidence="3 4">T8</strain>
    </source>
</reference>
<protein>
    <submittedName>
        <fullName evidence="3">PadR family transcriptional regulator</fullName>
    </submittedName>
</protein>
<gene>
    <name evidence="3" type="ORF">DCC39_16075</name>
</gene>
<comment type="caution">
    <text evidence="3">The sequence shown here is derived from an EMBL/GenBank/DDBJ whole genome shotgun (WGS) entry which is preliminary data.</text>
</comment>
<keyword evidence="4" id="KW-1185">Reference proteome</keyword>
<feature type="domain" description="Transcription regulator PadR C-terminal" evidence="2">
    <location>
        <begin position="95"/>
        <end position="136"/>
    </location>
</feature>
<dbReference type="Pfam" id="PF03551">
    <property type="entry name" value="PadR"/>
    <property type="match status" value="1"/>
</dbReference>
<dbReference type="PANTHER" id="PTHR43252">
    <property type="entry name" value="TRANSCRIPTIONAL REGULATOR YQJI"/>
    <property type="match status" value="1"/>
</dbReference>
<dbReference type="Gene3D" id="1.10.10.10">
    <property type="entry name" value="Winged helix-like DNA-binding domain superfamily/Winged helix DNA-binding domain"/>
    <property type="match status" value="1"/>
</dbReference>
<evidence type="ECO:0000313" key="4">
    <source>
        <dbReference type="Proteomes" id="UP000245998"/>
    </source>
</evidence>
<dbReference type="PANTHER" id="PTHR43252:SF6">
    <property type="entry name" value="NEGATIVE TRANSCRIPTION REGULATOR PADR"/>
    <property type="match status" value="1"/>
</dbReference>
<dbReference type="InterPro" id="IPR005149">
    <property type="entry name" value="Tscrpt_reg_PadR_N"/>
</dbReference>
<dbReference type="InterPro" id="IPR018309">
    <property type="entry name" value="Tscrpt_reg_PadR_C"/>
</dbReference>